<dbReference type="GO" id="GO:0016787">
    <property type="term" value="F:hydrolase activity"/>
    <property type="evidence" value="ECO:0007669"/>
    <property type="project" value="UniProtKB-KW"/>
</dbReference>
<dbReference type="RefSeq" id="WP_216477574.1">
    <property type="nucleotide sequence ID" value="NZ_JAHLQJ010000003.1"/>
</dbReference>
<dbReference type="Proteomes" id="UP000743001">
    <property type="component" value="Unassembled WGS sequence"/>
</dbReference>
<dbReference type="EMBL" id="JAHLQJ010000003">
    <property type="protein sequence ID" value="MBU5671174.1"/>
    <property type="molecule type" value="Genomic_DNA"/>
</dbReference>
<accession>A0ABS6FLY9</accession>
<sequence length="516" mass="56441">MTNSTEHIRTQERERLRAMVKAMCCIGYPGLQPGQETSRRLGEGGYGALGLFPHNILSEQQLQGACTELRPSGQASDRDVPLLSIDEEGGSLSNLLAFYPSLPGNRAIGLGEDPELAYDSGWLIGSQLHRLGIPMDWAPVLDVNSNPLNPVIGVRSFGEDPQLVADYGKAFIRGMRRAGILTTAKHFPGHGDVDADSHKQLPSSQATLDDLLAEALVPFIAAISEEIDAIMVAHVAYPNIAESDGLPASLSPFLVNGILRERLGYNGVICTDDIEMHAIQNLYSPEEAGVLAVLAGNDQILMCHTPEYQERVVEGIVTAIEAGRLSEERIDASLERLGRLHDKSRELAAAADPIPYEAWGEMARSIAERSIRVERDPRHLLKLRSELRYLLVLPVQERLTQADSTGGRAITLADLLDPCLPQLETVNIDLQPTPEDIAQVAAKLQQVDVVLLGTINAHRFTSQLELALLCARERDTVFLVLRNPYDQDVLPEQGSVVLLCSTSDVTMEAFVNLYTE</sequence>
<reference evidence="3 4" key="1">
    <citation type="submission" date="2021-06" db="EMBL/GenBank/DDBJ databases">
        <authorList>
            <person name="Sun Q."/>
            <person name="Li D."/>
        </authorList>
    </citation>
    <scope>NUCLEOTIDE SEQUENCE [LARGE SCALE GENOMIC DNA]</scope>
    <source>
        <strain evidence="3 4">MSJ-6</strain>
    </source>
</reference>
<keyword evidence="4" id="KW-1185">Reference proteome</keyword>
<evidence type="ECO:0000313" key="3">
    <source>
        <dbReference type="EMBL" id="MBU5671174.1"/>
    </source>
</evidence>
<keyword evidence="3" id="KW-0378">Hydrolase</keyword>
<dbReference type="InterPro" id="IPR050226">
    <property type="entry name" value="NagZ_Beta-hexosaminidase"/>
</dbReference>
<protein>
    <submittedName>
        <fullName evidence="3">Glycoside hydrolase family 3 protein</fullName>
    </submittedName>
</protein>
<gene>
    <name evidence="3" type="ORF">KQJ23_04935</name>
</gene>
<comment type="caution">
    <text evidence="3">The sequence shown here is derived from an EMBL/GenBank/DDBJ whole genome shotgun (WGS) entry which is preliminary data.</text>
</comment>
<proteinExistence type="inferred from homology"/>
<comment type="similarity">
    <text evidence="1">Belongs to the glycosyl hydrolase 3 family.</text>
</comment>
<evidence type="ECO:0000259" key="2">
    <source>
        <dbReference type="Pfam" id="PF00933"/>
    </source>
</evidence>
<dbReference type="PANTHER" id="PTHR30480">
    <property type="entry name" value="BETA-HEXOSAMINIDASE-RELATED"/>
    <property type="match status" value="1"/>
</dbReference>
<feature type="domain" description="Glycoside hydrolase family 3 N-terminal" evidence="2">
    <location>
        <begin position="32"/>
        <end position="339"/>
    </location>
</feature>
<evidence type="ECO:0000313" key="4">
    <source>
        <dbReference type="Proteomes" id="UP000743001"/>
    </source>
</evidence>
<evidence type="ECO:0000256" key="1">
    <source>
        <dbReference type="ARBA" id="ARBA00005336"/>
    </source>
</evidence>
<organism evidence="3 4">
    <name type="scientific">Paenibacillus brevis</name>
    <dbReference type="NCBI Taxonomy" id="2841508"/>
    <lineage>
        <taxon>Bacteria</taxon>
        <taxon>Bacillati</taxon>
        <taxon>Bacillota</taxon>
        <taxon>Bacilli</taxon>
        <taxon>Bacillales</taxon>
        <taxon>Paenibacillaceae</taxon>
        <taxon>Paenibacillus</taxon>
    </lineage>
</organism>
<name>A0ABS6FLY9_9BACL</name>
<dbReference type="InterPro" id="IPR001764">
    <property type="entry name" value="Glyco_hydro_3_N"/>
</dbReference>
<dbReference type="Pfam" id="PF00933">
    <property type="entry name" value="Glyco_hydro_3"/>
    <property type="match status" value="1"/>
</dbReference>
<dbReference type="PANTHER" id="PTHR30480:SF16">
    <property type="entry name" value="GLYCOSIDE HYDROLASE FAMILY 3 DOMAIN PROTEIN"/>
    <property type="match status" value="1"/>
</dbReference>